<keyword evidence="2" id="KW-0472">Membrane</keyword>
<feature type="transmembrane region" description="Helical" evidence="2">
    <location>
        <begin position="183"/>
        <end position="203"/>
    </location>
</feature>
<proteinExistence type="predicted"/>
<keyword evidence="4" id="KW-1185">Reference proteome</keyword>
<feature type="non-terminal residue" evidence="3">
    <location>
        <position position="207"/>
    </location>
</feature>
<protein>
    <submittedName>
        <fullName evidence="3">23_t:CDS:1</fullName>
    </submittedName>
</protein>
<dbReference type="OrthoDB" id="2446062at2759"/>
<feature type="region of interest" description="Disordered" evidence="1">
    <location>
        <begin position="20"/>
        <end position="86"/>
    </location>
</feature>
<gene>
    <name evidence="3" type="ORF">POCULU_LOCUS8378</name>
</gene>
<keyword evidence="2" id="KW-1133">Transmembrane helix</keyword>
<comment type="caution">
    <text evidence="3">The sequence shown here is derived from an EMBL/GenBank/DDBJ whole genome shotgun (WGS) entry which is preliminary data.</text>
</comment>
<evidence type="ECO:0000313" key="4">
    <source>
        <dbReference type="Proteomes" id="UP000789572"/>
    </source>
</evidence>
<evidence type="ECO:0000313" key="3">
    <source>
        <dbReference type="EMBL" id="CAG8620169.1"/>
    </source>
</evidence>
<feature type="compositionally biased region" description="Basic and acidic residues" evidence="1">
    <location>
        <begin position="62"/>
        <end position="79"/>
    </location>
</feature>
<keyword evidence="2" id="KW-0812">Transmembrane</keyword>
<accession>A0A9N9D247</accession>
<dbReference type="AlphaFoldDB" id="A0A9N9D247"/>
<evidence type="ECO:0000256" key="1">
    <source>
        <dbReference type="SAM" id="MobiDB-lite"/>
    </source>
</evidence>
<reference evidence="3" key="1">
    <citation type="submission" date="2021-06" db="EMBL/GenBank/DDBJ databases">
        <authorList>
            <person name="Kallberg Y."/>
            <person name="Tangrot J."/>
            <person name="Rosling A."/>
        </authorList>
    </citation>
    <scope>NUCLEOTIDE SEQUENCE</scope>
    <source>
        <strain evidence="3">IA702</strain>
    </source>
</reference>
<organism evidence="3 4">
    <name type="scientific">Paraglomus occultum</name>
    <dbReference type="NCBI Taxonomy" id="144539"/>
    <lineage>
        <taxon>Eukaryota</taxon>
        <taxon>Fungi</taxon>
        <taxon>Fungi incertae sedis</taxon>
        <taxon>Mucoromycota</taxon>
        <taxon>Glomeromycotina</taxon>
        <taxon>Glomeromycetes</taxon>
        <taxon>Paraglomerales</taxon>
        <taxon>Paraglomeraceae</taxon>
        <taxon>Paraglomus</taxon>
    </lineage>
</organism>
<evidence type="ECO:0000256" key="2">
    <source>
        <dbReference type="SAM" id="Phobius"/>
    </source>
</evidence>
<sequence length="207" mass="22443">MFGDNLSKELVLRNYILVKKDNNGDKDNSPSPNPAAPAPQLITDSNKKNDNSVNPGHSPKPNPEKDSLPEEKNGKEDNAVKSTENSPIKTDNQILISQCLRDIKQVTLTADGDLIIEFNNSENSHSISQVVTSGQINNNQELQKIKNYCQRNGKNSLSQQELNSILTANSTATESPKEGNNTLLVGGIICAALIVGVVTGLLLKKKK</sequence>
<name>A0A9N9D247_9GLOM</name>
<dbReference type="EMBL" id="CAJVPJ010002389">
    <property type="protein sequence ID" value="CAG8620169.1"/>
    <property type="molecule type" value="Genomic_DNA"/>
</dbReference>
<dbReference type="Proteomes" id="UP000789572">
    <property type="component" value="Unassembled WGS sequence"/>
</dbReference>